<keyword evidence="1" id="KW-0227">DNA damage</keyword>
<dbReference type="AlphaFoldDB" id="A0AAE3FU96"/>
<dbReference type="CDD" id="cd06445">
    <property type="entry name" value="ATase"/>
    <property type="match status" value="1"/>
</dbReference>
<proteinExistence type="predicted"/>
<feature type="domain" description="Methylated-DNA-[protein]-cysteine S-methyltransferase DNA binding" evidence="3">
    <location>
        <begin position="74"/>
        <end position="137"/>
    </location>
</feature>
<gene>
    <name evidence="4" type="ORF">AArcSt2_00775</name>
</gene>
<feature type="region of interest" description="Disordered" evidence="2">
    <location>
        <begin position="129"/>
        <end position="149"/>
    </location>
</feature>
<dbReference type="InterPro" id="IPR036388">
    <property type="entry name" value="WH-like_DNA-bd_sf"/>
</dbReference>
<dbReference type="Gene3D" id="1.10.10.10">
    <property type="entry name" value="Winged helix-like DNA-binding domain superfamily/Winged helix DNA-binding domain"/>
    <property type="match status" value="1"/>
</dbReference>
<accession>A0AAE3FU96</accession>
<dbReference type="Proteomes" id="UP001203207">
    <property type="component" value="Unassembled WGS sequence"/>
</dbReference>
<dbReference type="Pfam" id="PF01035">
    <property type="entry name" value="DNA_binding_1"/>
    <property type="match status" value="1"/>
</dbReference>
<dbReference type="InterPro" id="IPR014048">
    <property type="entry name" value="MethylDNA_cys_MeTrfase_DNA-bd"/>
</dbReference>
<reference evidence="4" key="1">
    <citation type="journal article" date="2022" name="Syst. Appl. Microbiol.">
        <title>Natronocalculus amylovorans gen. nov., sp. nov., and Natranaeroarchaeum aerophilus sp. nov., dominant culturable amylolytic natronoarchaea from hypersaline soda lakes in southwestern Siberia.</title>
        <authorList>
            <person name="Sorokin D.Y."/>
            <person name="Elcheninov A.G."/>
            <person name="Khizhniak T.V."/>
            <person name="Koenen M."/>
            <person name="Bale N.J."/>
            <person name="Damste J.S.S."/>
            <person name="Kublanov I.V."/>
        </authorList>
    </citation>
    <scope>NUCLEOTIDE SEQUENCE</scope>
    <source>
        <strain evidence="4">AArc-St2</strain>
    </source>
</reference>
<protein>
    <submittedName>
        <fullName evidence="4">MGMT family protein</fullName>
    </submittedName>
</protein>
<dbReference type="SUPFAM" id="SSF46767">
    <property type="entry name" value="Methylated DNA-protein cysteine methyltransferase, C-terminal domain"/>
    <property type="match status" value="1"/>
</dbReference>
<dbReference type="GO" id="GO:0006281">
    <property type="term" value="P:DNA repair"/>
    <property type="evidence" value="ECO:0007669"/>
    <property type="project" value="InterPro"/>
</dbReference>
<keyword evidence="5" id="KW-1185">Reference proteome</keyword>
<dbReference type="RefSeq" id="WP_174652989.1">
    <property type="nucleotide sequence ID" value="NZ_JAKRVX010000001.1"/>
</dbReference>
<evidence type="ECO:0000256" key="2">
    <source>
        <dbReference type="SAM" id="MobiDB-lite"/>
    </source>
</evidence>
<evidence type="ECO:0000259" key="3">
    <source>
        <dbReference type="Pfam" id="PF01035"/>
    </source>
</evidence>
<sequence>MDDAGIYARPIEDLDRVLQIGVAGSQLISVSFPTTVPADAGSTHEFLDIIETALSGESEQLGTIPVALTIPTEQRGVLETLRDVPAGRTITTDRLAQFAGLDPSADGVHRTVQDALRANPVPYVIPDHRVRDGQGATPPAVAAALRRRE</sequence>
<dbReference type="GO" id="GO:0003824">
    <property type="term" value="F:catalytic activity"/>
    <property type="evidence" value="ECO:0007669"/>
    <property type="project" value="InterPro"/>
</dbReference>
<evidence type="ECO:0000256" key="1">
    <source>
        <dbReference type="ARBA" id="ARBA00022763"/>
    </source>
</evidence>
<evidence type="ECO:0000313" key="5">
    <source>
        <dbReference type="Proteomes" id="UP001203207"/>
    </source>
</evidence>
<dbReference type="EMBL" id="JAKRVX010000001">
    <property type="protein sequence ID" value="MCL9815469.1"/>
    <property type="molecule type" value="Genomic_DNA"/>
</dbReference>
<comment type="caution">
    <text evidence="4">The sequence shown here is derived from an EMBL/GenBank/DDBJ whole genome shotgun (WGS) entry which is preliminary data.</text>
</comment>
<evidence type="ECO:0000313" key="4">
    <source>
        <dbReference type="EMBL" id="MCL9815469.1"/>
    </source>
</evidence>
<dbReference type="InterPro" id="IPR036217">
    <property type="entry name" value="MethylDNA_cys_MeTrfase_DNAb"/>
</dbReference>
<name>A0AAE3FU96_9EURY</name>
<reference evidence="4" key="2">
    <citation type="submission" date="2022-02" db="EMBL/GenBank/DDBJ databases">
        <authorList>
            <person name="Elcheninov A.G."/>
            <person name="Sorokin D.Y."/>
            <person name="Kublanov I.V."/>
        </authorList>
    </citation>
    <scope>NUCLEOTIDE SEQUENCE</scope>
    <source>
        <strain evidence="4">AArc-St2</strain>
    </source>
</reference>
<organism evidence="4 5">
    <name type="scientific">Natronocalculus amylovorans</name>
    <dbReference type="NCBI Taxonomy" id="2917812"/>
    <lineage>
        <taxon>Archaea</taxon>
        <taxon>Methanobacteriati</taxon>
        <taxon>Methanobacteriota</taxon>
        <taxon>Stenosarchaea group</taxon>
        <taxon>Halobacteria</taxon>
        <taxon>Halobacteriales</taxon>
        <taxon>Haloferacaceae</taxon>
        <taxon>Natronocalculus</taxon>
    </lineage>
</organism>